<feature type="compositionally biased region" description="Gly residues" evidence="1">
    <location>
        <begin position="41"/>
        <end position="64"/>
    </location>
</feature>
<protein>
    <submittedName>
        <fullName evidence="2">Uncharacterized protein</fullName>
    </submittedName>
</protein>
<accession>A0A8J2KG20</accession>
<reference evidence="2" key="1">
    <citation type="submission" date="2021-06" db="EMBL/GenBank/DDBJ databases">
        <authorList>
            <person name="Hodson N. C."/>
            <person name="Mongue J. A."/>
            <person name="Jaron S. K."/>
        </authorList>
    </citation>
    <scope>NUCLEOTIDE SEQUENCE</scope>
</reference>
<dbReference type="EMBL" id="CAJVCH010354351">
    <property type="protein sequence ID" value="CAG7815857.1"/>
    <property type="molecule type" value="Genomic_DNA"/>
</dbReference>
<name>A0A8J2KG20_9HEXA</name>
<proteinExistence type="predicted"/>
<dbReference type="Proteomes" id="UP000708208">
    <property type="component" value="Unassembled WGS sequence"/>
</dbReference>
<gene>
    <name evidence="2" type="ORF">AFUS01_LOCUS26506</name>
</gene>
<sequence>KLRRFWAEPSLRTVLFMERPLEQKGTVNSDEDLTYDLVSQGPGGQTINGPGPYGYGVSQGPGVQ</sequence>
<organism evidence="2 3">
    <name type="scientific">Allacma fusca</name>
    <dbReference type="NCBI Taxonomy" id="39272"/>
    <lineage>
        <taxon>Eukaryota</taxon>
        <taxon>Metazoa</taxon>
        <taxon>Ecdysozoa</taxon>
        <taxon>Arthropoda</taxon>
        <taxon>Hexapoda</taxon>
        <taxon>Collembola</taxon>
        <taxon>Symphypleona</taxon>
        <taxon>Sminthuridae</taxon>
        <taxon>Allacma</taxon>
    </lineage>
</organism>
<comment type="caution">
    <text evidence="2">The sequence shown here is derived from an EMBL/GenBank/DDBJ whole genome shotgun (WGS) entry which is preliminary data.</text>
</comment>
<evidence type="ECO:0000313" key="3">
    <source>
        <dbReference type="Proteomes" id="UP000708208"/>
    </source>
</evidence>
<keyword evidence="3" id="KW-1185">Reference proteome</keyword>
<evidence type="ECO:0000256" key="1">
    <source>
        <dbReference type="SAM" id="MobiDB-lite"/>
    </source>
</evidence>
<feature type="non-terminal residue" evidence="2">
    <location>
        <position position="1"/>
    </location>
</feature>
<feature type="region of interest" description="Disordered" evidence="1">
    <location>
        <begin position="38"/>
        <end position="64"/>
    </location>
</feature>
<evidence type="ECO:0000313" key="2">
    <source>
        <dbReference type="EMBL" id="CAG7815857.1"/>
    </source>
</evidence>
<dbReference type="AlphaFoldDB" id="A0A8J2KG20"/>